<dbReference type="EMBL" id="CM056742">
    <property type="protein sequence ID" value="KAJ8680508.1"/>
    <property type="molecule type" value="Genomic_DNA"/>
</dbReference>
<accession>A0ACC2PBP2</accession>
<protein>
    <submittedName>
        <fullName evidence="1">Uncharacterized protein</fullName>
    </submittedName>
</protein>
<comment type="caution">
    <text evidence="1">The sequence shown here is derived from an EMBL/GenBank/DDBJ whole genome shotgun (WGS) entry which is preliminary data.</text>
</comment>
<gene>
    <name evidence="1" type="ORF">QAD02_016295</name>
</gene>
<organism evidence="1 2">
    <name type="scientific">Eretmocerus hayati</name>
    <dbReference type="NCBI Taxonomy" id="131215"/>
    <lineage>
        <taxon>Eukaryota</taxon>
        <taxon>Metazoa</taxon>
        <taxon>Ecdysozoa</taxon>
        <taxon>Arthropoda</taxon>
        <taxon>Hexapoda</taxon>
        <taxon>Insecta</taxon>
        <taxon>Pterygota</taxon>
        <taxon>Neoptera</taxon>
        <taxon>Endopterygota</taxon>
        <taxon>Hymenoptera</taxon>
        <taxon>Apocrita</taxon>
        <taxon>Proctotrupomorpha</taxon>
        <taxon>Chalcidoidea</taxon>
        <taxon>Aphelinidae</taxon>
        <taxon>Aphelininae</taxon>
        <taxon>Eretmocerus</taxon>
    </lineage>
</organism>
<evidence type="ECO:0000313" key="2">
    <source>
        <dbReference type="Proteomes" id="UP001239111"/>
    </source>
</evidence>
<name>A0ACC2PBP2_9HYME</name>
<dbReference type="Proteomes" id="UP001239111">
    <property type="component" value="Chromosome 2"/>
</dbReference>
<proteinExistence type="predicted"/>
<keyword evidence="2" id="KW-1185">Reference proteome</keyword>
<evidence type="ECO:0000313" key="1">
    <source>
        <dbReference type="EMBL" id="KAJ8680508.1"/>
    </source>
</evidence>
<sequence length="615" mass="69920">MKHLGMQMGLTEEENSPEWFPLIGSFTHLGPEWVLYLERADKMRKLLSITVYLSFVKVIHSQQQQIHRIMTKKEVQIVFGTNHSNVPEYEIVPIGHTIANSDANSLPRQILRMKSFKRDIRLYLEPTEGTLAGQNIPIWTAESDPSSPSGIKYTRIQKTNKMKNRFYHDVQNLAAFTSSYDEDGKILLHGTIGNDIVVRPLPPRLRKKLSGSKRSVIEKEDLSQFNHTIHQIKLAYTYDHIVFKKKKDVYHKEIPTGRIGSYNLKKKYARSKRASINWNGFIPGTIYPQILVILDYDEYLFLQTVREIKRYVLSFWNAVDLRYRVFLKPNIRLNIVGIIVSKNPGGAPYIQKHLSTITDNPAIDADIALDHMSKYFYNETMDKKLQRFVLEKDFDMAVAMTKLNLCNLEGNGRGKGAYNCLTRGFAYRGGACTVNTDKRLMYSVGIVEDNGGYGGIIPAAHEVGHLMGMPHDGYSEKNKKICSPDDGYLMSGTLILTENVFKWSSCSMEYFYEFFRSKKAECLFDPPTRTKSSVRILPGAITSLDEQCHRVTGTHACNKDESVCVRLECLDPKSRDQCLPIAPAAEGSSCGKSHHCINGKCIDKNSREIRLGYAS</sequence>
<reference evidence="1" key="1">
    <citation type="submission" date="2023-04" db="EMBL/GenBank/DDBJ databases">
        <title>A chromosome-level genome assembly of the parasitoid wasp Eretmocerus hayati.</title>
        <authorList>
            <person name="Zhong Y."/>
            <person name="Liu S."/>
            <person name="Liu Y."/>
        </authorList>
    </citation>
    <scope>NUCLEOTIDE SEQUENCE</scope>
    <source>
        <strain evidence="1">ZJU_SS_LIU_2023</strain>
    </source>
</reference>